<sequence length="98" mass="10662">MFVRAILLGVPLRHLLEERGENRPGTLSSPATTATAVDSEDSYWNSKNSSPASVSISDEMPATTSAAAEEDMMMDTDGFLLARMPSFDPELIWEVLAN</sequence>
<dbReference type="Proteomes" id="UP000712281">
    <property type="component" value="Unassembled WGS sequence"/>
</dbReference>
<evidence type="ECO:0000313" key="2">
    <source>
        <dbReference type="EMBL" id="KAF2535453.1"/>
    </source>
</evidence>
<protein>
    <submittedName>
        <fullName evidence="2">Uncharacterized protein</fullName>
    </submittedName>
</protein>
<gene>
    <name evidence="2" type="ORF">F2Q68_00019526</name>
</gene>
<name>A0A8S9FNV0_BRACR</name>
<proteinExistence type="predicted"/>
<organism evidence="2 3">
    <name type="scientific">Brassica cretica</name>
    <name type="common">Mustard</name>
    <dbReference type="NCBI Taxonomy" id="69181"/>
    <lineage>
        <taxon>Eukaryota</taxon>
        <taxon>Viridiplantae</taxon>
        <taxon>Streptophyta</taxon>
        <taxon>Embryophyta</taxon>
        <taxon>Tracheophyta</taxon>
        <taxon>Spermatophyta</taxon>
        <taxon>Magnoliopsida</taxon>
        <taxon>eudicotyledons</taxon>
        <taxon>Gunneridae</taxon>
        <taxon>Pentapetalae</taxon>
        <taxon>rosids</taxon>
        <taxon>malvids</taxon>
        <taxon>Brassicales</taxon>
        <taxon>Brassicaceae</taxon>
        <taxon>Brassiceae</taxon>
        <taxon>Brassica</taxon>
    </lineage>
</organism>
<reference evidence="2" key="1">
    <citation type="submission" date="2019-12" db="EMBL/GenBank/DDBJ databases">
        <title>Genome sequencing and annotation of Brassica cretica.</title>
        <authorList>
            <person name="Studholme D.J."/>
            <person name="Sarris P.F."/>
        </authorList>
    </citation>
    <scope>NUCLEOTIDE SEQUENCE</scope>
    <source>
        <strain evidence="2">PFS-001/15</strain>
        <tissue evidence="2">Leaf</tissue>
    </source>
</reference>
<feature type="compositionally biased region" description="Polar residues" evidence="1">
    <location>
        <begin position="25"/>
        <end position="64"/>
    </location>
</feature>
<dbReference type="AlphaFoldDB" id="A0A8S9FNV0"/>
<feature type="region of interest" description="Disordered" evidence="1">
    <location>
        <begin position="21"/>
        <end position="64"/>
    </location>
</feature>
<accession>A0A8S9FNV0</accession>
<comment type="caution">
    <text evidence="2">The sequence shown here is derived from an EMBL/GenBank/DDBJ whole genome shotgun (WGS) entry which is preliminary data.</text>
</comment>
<evidence type="ECO:0000313" key="3">
    <source>
        <dbReference type="Proteomes" id="UP000712281"/>
    </source>
</evidence>
<evidence type="ECO:0000256" key="1">
    <source>
        <dbReference type="SAM" id="MobiDB-lite"/>
    </source>
</evidence>
<dbReference type="EMBL" id="QGKW02002228">
    <property type="protein sequence ID" value="KAF2535453.1"/>
    <property type="molecule type" value="Genomic_DNA"/>
</dbReference>